<dbReference type="EMBL" id="RHFK02000016">
    <property type="protein sequence ID" value="TWW63470.1"/>
    <property type="molecule type" value="Genomic_DNA"/>
</dbReference>
<evidence type="ECO:0000313" key="1">
    <source>
        <dbReference type="EMBL" id="TWW63468.1"/>
    </source>
</evidence>
<evidence type="ECO:0000313" key="2">
    <source>
        <dbReference type="EMBL" id="TWW63470.1"/>
    </source>
</evidence>
<dbReference type="Proteomes" id="UP000324091">
    <property type="component" value="Chromosome 3"/>
</dbReference>
<dbReference type="AlphaFoldDB" id="A0A5C6NC39"/>
<accession>A0A5C6NC39</accession>
<gene>
    <name evidence="1" type="ORF">D4764_03G0004760</name>
    <name evidence="2" type="ORF">D4764_03G0004780</name>
</gene>
<reference evidence="2 3" key="1">
    <citation type="submission" date="2019-04" db="EMBL/GenBank/DDBJ databases">
        <title>Chromosome genome assembly for Takifugu flavidus.</title>
        <authorList>
            <person name="Xiao S."/>
        </authorList>
    </citation>
    <scope>NUCLEOTIDE SEQUENCE [LARGE SCALE GENOMIC DNA]</scope>
    <source>
        <strain evidence="2">HTHZ2018</strain>
        <tissue evidence="2">Muscle</tissue>
    </source>
</reference>
<name>A0A5C6NC39_9TELE</name>
<comment type="caution">
    <text evidence="2">The sequence shown here is derived from an EMBL/GenBank/DDBJ whole genome shotgun (WGS) entry which is preliminary data.</text>
</comment>
<dbReference type="EMBL" id="RHFK02000016">
    <property type="protein sequence ID" value="TWW63468.1"/>
    <property type="molecule type" value="Genomic_DNA"/>
</dbReference>
<proteinExistence type="predicted"/>
<organism evidence="2 3">
    <name type="scientific">Takifugu flavidus</name>
    <name type="common">sansaifugu</name>
    <dbReference type="NCBI Taxonomy" id="433684"/>
    <lineage>
        <taxon>Eukaryota</taxon>
        <taxon>Metazoa</taxon>
        <taxon>Chordata</taxon>
        <taxon>Craniata</taxon>
        <taxon>Vertebrata</taxon>
        <taxon>Euteleostomi</taxon>
        <taxon>Actinopterygii</taxon>
        <taxon>Neopterygii</taxon>
        <taxon>Teleostei</taxon>
        <taxon>Neoteleostei</taxon>
        <taxon>Acanthomorphata</taxon>
        <taxon>Eupercaria</taxon>
        <taxon>Tetraodontiformes</taxon>
        <taxon>Tetradontoidea</taxon>
        <taxon>Tetraodontidae</taxon>
        <taxon>Takifugu</taxon>
    </lineage>
</organism>
<evidence type="ECO:0000313" key="3">
    <source>
        <dbReference type="Proteomes" id="UP000324091"/>
    </source>
</evidence>
<sequence>MRLLLAWFNRKDVVVAQLLLVRVRTWKNIDKL</sequence>
<protein>
    <submittedName>
        <fullName evidence="2">Uncharacterized protein</fullName>
    </submittedName>
</protein>
<keyword evidence="3" id="KW-1185">Reference proteome</keyword>